<dbReference type="PROSITE" id="PS51186">
    <property type="entry name" value="GNAT"/>
    <property type="match status" value="1"/>
</dbReference>
<dbReference type="Gene3D" id="1.10.1270.20">
    <property type="entry name" value="tRNA(m1g37)methyltransferase, domain 2"/>
    <property type="match status" value="1"/>
</dbReference>
<evidence type="ECO:0000256" key="6">
    <source>
        <dbReference type="ARBA" id="ARBA00014679"/>
    </source>
</evidence>
<evidence type="ECO:0000313" key="17">
    <source>
        <dbReference type="EMBL" id="XCP83163.1"/>
    </source>
</evidence>
<dbReference type="InterPro" id="IPR029028">
    <property type="entry name" value="Alpha/beta_knot_MTases"/>
</dbReference>
<dbReference type="SUPFAM" id="SSF75217">
    <property type="entry name" value="alpha/beta knot"/>
    <property type="match status" value="1"/>
</dbReference>
<dbReference type="Pfam" id="PF00583">
    <property type="entry name" value="Acetyltransf_1"/>
    <property type="match status" value="1"/>
</dbReference>
<dbReference type="InterPro" id="IPR016181">
    <property type="entry name" value="Acyl_CoA_acyltransferase"/>
</dbReference>
<dbReference type="GO" id="GO:0002939">
    <property type="term" value="P:tRNA N1-guanine methylation"/>
    <property type="evidence" value="ECO:0007669"/>
    <property type="project" value="TreeGrafter"/>
</dbReference>
<evidence type="ECO:0000256" key="8">
    <source>
        <dbReference type="ARBA" id="ARBA00022603"/>
    </source>
</evidence>
<dbReference type="Gene3D" id="3.40.630.30">
    <property type="match status" value="1"/>
</dbReference>
<dbReference type="HAMAP" id="MF_00605">
    <property type="entry name" value="TrmD"/>
    <property type="match status" value="1"/>
</dbReference>
<dbReference type="EMBL" id="CP159989">
    <property type="protein sequence ID" value="XCP83163.1"/>
    <property type="molecule type" value="Genomic_DNA"/>
</dbReference>
<protein>
    <recommendedName>
        <fullName evidence="6 15">tRNA (guanine-N(1)-)-methyltransferase</fullName>
        <ecNumber evidence="5 15">2.1.1.228</ecNumber>
    </recommendedName>
    <alternativeName>
        <fullName evidence="12 15">M1G-methyltransferase</fullName>
    </alternativeName>
    <alternativeName>
        <fullName evidence="13 15">tRNA [GM37] methyltransferase</fullName>
    </alternativeName>
</protein>
<keyword evidence="11 15" id="KW-0819">tRNA processing</keyword>
<evidence type="ECO:0000256" key="13">
    <source>
        <dbReference type="ARBA" id="ARBA00033392"/>
    </source>
</evidence>
<dbReference type="PANTHER" id="PTHR46417:SF1">
    <property type="entry name" value="TRNA (GUANINE-N(1)-)-METHYLTRANSFERASE"/>
    <property type="match status" value="1"/>
</dbReference>
<dbReference type="InterPro" id="IPR029026">
    <property type="entry name" value="tRNA_m1G_MTases_N"/>
</dbReference>
<gene>
    <name evidence="15 17" type="primary">trmD</name>
    <name evidence="17" type="ORF">ABXS69_04625</name>
</gene>
<organism evidence="17">
    <name type="scientific">Actinomyces timonensis</name>
    <dbReference type="NCBI Taxonomy" id="1288391"/>
    <lineage>
        <taxon>Bacteria</taxon>
        <taxon>Bacillati</taxon>
        <taxon>Actinomycetota</taxon>
        <taxon>Actinomycetes</taxon>
        <taxon>Actinomycetales</taxon>
        <taxon>Actinomycetaceae</taxon>
        <taxon>Actinomyces</taxon>
    </lineage>
</organism>
<feature type="binding site" evidence="15">
    <location>
        <begin position="163"/>
        <end position="168"/>
    </location>
    <ligand>
        <name>S-adenosyl-L-methionine</name>
        <dbReference type="ChEBI" id="CHEBI:59789"/>
    </ligand>
</feature>
<evidence type="ECO:0000256" key="7">
    <source>
        <dbReference type="ARBA" id="ARBA00022490"/>
    </source>
</evidence>
<dbReference type="Gene3D" id="3.40.1280.10">
    <property type="match status" value="1"/>
</dbReference>
<evidence type="ECO:0000256" key="14">
    <source>
        <dbReference type="ARBA" id="ARBA00047783"/>
    </source>
</evidence>
<evidence type="ECO:0000256" key="4">
    <source>
        <dbReference type="ARBA" id="ARBA00011738"/>
    </source>
</evidence>
<comment type="function">
    <text evidence="1 15">Specifically methylates guanosine-37 in various tRNAs.</text>
</comment>
<keyword evidence="8 15" id="KW-0489">Methyltransferase</keyword>
<dbReference type="GO" id="GO:0005829">
    <property type="term" value="C:cytosol"/>
    <property type="evidence" value="ECO:0007669"/>
    <property type="project" value="TreeGrafter"/>
</dbReference>
<dbReference type="InterPro" id="IPR016009">
    <property type="entry name" value="tRNA_MeTrfase_TRMD/TRM10"/>
</dbReference>
<keyword evidence="7 15" id="KW-0963">Cytoplasm</keyword>
<dbReference type="Pfam" id="PF01746">
    <property type="entry name" value="tRNA_m1G_MT"/>
    <property type="match status" value="1"/>
</dbReference>
<dbReference type="AlphaFoldDB" id="A0AAU8N3Q9"/>
<accession>A0AAU8N3Q9</accession>
<dbReference type="InterPro" id="IPR023148">
    <property type="entry name" value="tRNA_m1G_MeTrfase_C_sf"/>
</dbReference>
<dbReference type="InterPro" id="IPR000182">
    <property type="entry name" value="GNAT_dom"/>
</dbReference>
<sequence>MTETSGASPLRARRKRIDVVSIFPAFLDVLDLSLIGRAREDGLIDLRVHDLRDWARDRHRTVDDTPLGGGAGMVMRPDVWGEALDAVLADGSEAPEAPGEAPGTGRAVLLIPTPAGEVFTQRTAEDLAGADRLVVACGRYEGIDSRVPRHYAARGIEVRELSIGDYVLNGGEAAAIVMIEAIARLLPGVVGNPASVVEESHSAAGLLEHEALTRPVAWRGLDAPEVLLSGDHARIARARRDGAIARTAARRPDMIRALAPATLDSQDRAALARHGWVVPDGAPRPAPMRLRPAEPADAEPLAALAARTFPDACPPFLTPEEIAAHIARALTPERFARWITDERVGVGVAELPEGSPAGPDAEPIAPGDLVGYTVWLLEAPDADGALPEGLDARPPSITAPDAARGRAVAELSKVYADSRLRASGLAPALISHALASAGRAGATEIWLGTHEGNRRAQKAYKRAGFGPRGKRVYEVGGTACRDVVMSLTLDPAGEPSPRKEPRA</sequence>
<evidence type="ECO:0000256" key="12">
    <source>
        <dbReference type="ARBA" id="ARBA00029736"/>
    </source>
</evidence>
<evidence type="ECO:0000256" key="11">
    <source>
        <dbReference type="ARBA" id="ARBA00022694"/>
    </source>
</evidence>
<comment type="similarity">
    <text evidence="3 15">Belongs to the RNA methyltransferase TrmD family.</text>
</comment>
<evidence type="ECO:0000256" key="1">
    <source>
        <dbReference type="ARBA" id="ARBA00002634"/>
    </source>
</evidence>
<dbReference type="PANTHER" id="PTHR46417">
    <property type="entry name" value="TRNA (GUANINE-N(1)-)-METHYLTRANSFERASE"/>
    <property type="match status" value="1"/>
</dbReference>
<evidence type="ECO:0000259" key="16">
    <source>
        <dbReference type="PROSITE" id="PS51186"/>
    </source>
</evidence>
<evidence type="ECO:0000256" key="10">
    <source>
        <dbReference type="ARBA" id="ARBA00022691"/>
    </source>
</evidence>
<comment type="subunit">
    <text evidence="4 15">Homodimer.</text>
</comment>
<feature type="binding site" evidence="15">
    <location>
        <position position="138"/>
    </location>
    <ligand>
        <name>S-adenosyl-L-methionine</name>
        <dbReference type="ChEBI" id="CHEBI:59789"/>
    </ligand>
</feature>
<dbReference type="CDD" id="cd18080">
    <property type="entry name" value="TrmD-like"/>
    <property type="match status" value="1"/>
</dbReference>
<evidence type="ECO:0000256" key="9">
    <source>
        <dbReference type="ARBA" id="ARBA00022679"/>
    </source>
</evidence>
<dbReference type="EC" id="2.1.1.228" evidence="5 15"/>
<dbReference type="GO" id="GO:0052906">
    <property type="term" value="F:tRNA (guanine(37)-N1)-methyltransferase activity"/>
    <property type="evidence" value="ECO:0007669"/>
    <property type="project" value="UniProtKB-UniRule"/>
</dbReference>
<evidence type="ECO:0000256" key="2">
    <source>
        <dbReference type="ARBA" id="ARBA00004496"/>
    </source>
</evidence>
<comment type="subcellular location">
    <subcellularLocation>
        <location evidence="2 15">Cytoplasm</location>
    </subcellularLocation>
</comment>
<feature type="domain" description="N-acetyltransferase" evidence="16">
    <location>
        <begin position="288"/>
        <end position="490"/>
    </location>
</feature>
<dbReference type="RefSeq" id="WP_366181373.1">
    <property type="nucleotide sequence ID" value="NZ_CP159989.1"/>
</dbReference>
<comment type="catalytic activity">
    <reaction evidence="14 15">
        <text>guanosine(37) in tRNA + S-adenosyl-L-methionine = N(1)-methylguanosine(37) in tRNA + S-adenosyl-L-homocysteine + H(+)</text>
        <dbReference type="Rhea" id="RHEA:36899"/>
        <dbReference type="Rhea" id="RHEA-COMP:10145"/>
        <dbReference type="Rhea" id="RHEA-COMP:10147"/>
        <dbReference type="ChEBI" id="CHEBI:15378"/>
        <dbReference type="ChEBI" id="CHEBI:57856"/>
        <dbReference type="ChEBI" id="CHEBI:59789"/>
        <dbReference type="ChEBI" id="CHEBI:73542"/>
        <dbReference type="ChEBI" id="CHEBI:74269"/>
        <dbReference type="EC" id="2.1.1.228"/>
    </reaction>
</comment>
<dbReference type="NCBIfam" id="TIGR00088">
    <property type="entry name" value="trmD"/>
    <property type="match status" value="1"/>
</dbReference>
<proteinExistence type="inferred from homology"/>
<evidence type="ECO:0000256" key="15">
    <source>
        <dbReference type="HAMAP-Rule" id="MF_00605"/>
    </source>
</evidence>
<keyword evidence="10 15" id="KW-0949">S-adenosyl-L-methionine</keyword>
<dbReference type="GO" id="GO:0016747">
    <property type="term" value="F:acyltransferase activity, transferring groups other than amino-acyl groups"/>
    <property type="evidence" value="ECO:0007669"/>
    <property type="project" value="InterPro"/>
</dbReference>
<dbReference type="InterPro" id="IPR002649">
    <property type="entry name" value="tRNA_m1G_MeTrfase_TrmD"/>
</dbReference>
<evidence type="ECO:0000256" key="5">
    <source>
        <dbReference type="ARBA" id="ARBA00012807"/>
    </source>
</evidence>
<dbReference type="SUPFAM" id="SSF55729">
    <property type="entry name" value="Acyl-CoA N-acyltransferases (Nat)"/>
    <property type="match status" value="1"/>
</dbReference>
<evidence type="ECO:0000256" key="3">
    <source>
        <dbReference type="ARBA" id="ARBA00007630"/>
    </source>
</evidence>
<name>A0AAU8N3Q9_9ACTO</name>
<dbReference type="NCBIfam" id="NF000648">
    <property type="entry name" value="PRK00026.1"/>
    <property type="match status" value="1"/>
</dbReference>
<reference evidence="17" key="1">
    <citation type="submission" date="2024-05" db="EMBL/GenBank/DDBJ databases">
        <title>Draft genome assemblies of 36 bacteria isolated from hibernating arctic ground squirrels.</title>
        <authorList>
            <person name="McKee H."/>
            <person name="Mullen L."/>
            <person name="Drown D.M."/>
            <person name="Duddleston K.N."/>
        </authorList>
    </citation>
    <scope>NUCLEOTIDE SEQUENCE</scope>
    <source>
        <strain evidence="17">AR004</strain>
    </source>
</reference>
<keyword evidence="9 15" id="KW-0808">Transferase</keyword>